<dbReference type="EMBL" id="PUIQ01000082">
    <property type="protein sequence ID" value="PQP09000.1"/>
    <property type="molecule type" value="Genomic_DNA"/>
</dbReference>
<evidence type="ECO:0000313" key="3">
    <source>
        <dbReference type="EMBL" id="PQP09000.1"/>
    </source>
</evidence>
<name>A0A2S8I2H0_BURCE</name>
<keyword evidence="1" id="KW-0732">Signal</keyword>
<comment type="caution">
    <text evidence="3">The sequence shown here is derived from an EMBL/GenBank/DDBJ whole genome shotgun (WGS) entry which is preliminary data.</text>
</comment>
<dbReference type="Pfam" id="PF00419">
    <property type="entry name" value="Fimbrial"/>
    <property type="match status" value="1"/>
</dbReference>
<dbReference type="PANTHER" id="PTHR33420:SF3">
    <property type="entry name" value="FIMBRIAL SUBUNIT ELFA"/>
    <property type="match status" value="1"/>
</dbReference>
<dbReference type="InterPro" id="IPR000259">
    <property type="entry name" value="Adhesion_dom_fimbrial"/>
</dbReference>
<dbReference type="InterPro" id="IPR036937">
    <property type="entry name" value="Adhesion_dom_fimbrial_sf"/>
</dbReference>
<reference evidence="3 4" key="1">
    <citation type="submission" date="2018-02" db="EMBL/GenBank/DDBJ databases">
        <title>Draft genome sequencing of Burkholderia cepacia Y14-15.</title>
        <authorList>
            <person name="Zheng B.-X."/>
        </authorList>
    </citation>
    <scope>NUCLEOTIDE SEQUENCE [LARGE SCALE GENOMIC DNA]</scope>
    <source>
        <strain evidence="3 4">Y14-15</strain>
    </source>
</reference>
<feature type="domain" description="Fimbrial-type adhesion" evidence="2">
    <location>
        <begin position="66"/>
        <end position="212"/>
    </location>
</feature>
<dbReference type="GO" id="GO:0043709">
    <property type="term" value="P:cell adhesion involved in single-species biofilm formation"/>
    <property type="evidence" value="ECO:0007669"/>
    <property type="project" value="TreeGrafter"/>
</dbReference>
<gene>
    <name evidence="3" type="ORF">C5615_35625</name>
</gene>
<evidence type="ECO:0000256" key="1">
    <source>
        <dbReference type="ARBA" id="ARBA00022729"/>
    </source>
</evidence>
<protein>
    <recommendedName>
        <fullName evidence="2">Fimbrial-type adhesion domain-containing protein</fullName>
    </recommendedName>
</protein>
<organism evidence="3 4">
    <name type="scientific">Burkholderia cepacia</name>
    <name type="common">Pseudomonas cepacia</name>
    <dbReference type="NCBI Taxonomy" id="292"/>
    <lineage>
        <taxon>Bacteria</taxon>
        <taxon>Pseudomonadati</taxon>
        <taxon>Pseudomonadota</taxon>
        <taxon>Betaproteobacteria</taxon>
        <taxon>Burkholderiales</taxon>
        <taxon>Burkholderiaceae</taxon>
        <taxon>Burkholderia</taxon>
        <taxon>Burkholderia cepacia complex</taxon>
    </lineage>
</organism>
<sequence length="212" mass="22023">MLVNGKAYASGLEGVGEVETSQPLEVQLIRDNRAMGTGPLRVYGQCSHTFGIGNDDIRPAWFLAVYVQGEIKTIDGTCSVPAQSVKLPNASLFEFGGVGSTVGAHSFQIKVNNCPKGYNQIGYTLDPIGGVIAGSPGVLPLAADSTASGVKIRIADDKGVPATFGTSIKVDAYDTATGGSYAIPMQASYIKTDATIEPGTVNGAMTVLLDYQ</sequence>
<dbReference type="PANTHER" id="PTHR33420">
    <property type="entry name" value="FIMBRIAL SUBUNIT ELFA-RELATED"/>
    <property type="match status" value="1"/>
</dbReference>
<dbReference type="InterPro" id="IPR050263">
    <property type="entry name" value="Bact_Fimbrial_Adh_Pro"/>
</dbReference>
<dbReference type="SUPFAM" id="SSF49401">
    <property type="entry name" value="Bacterial adhesins"/>
    <property type="match status" value="1"/>
</dbReference>
<proteinExistence type="predicted"/>
<dbReference type="GO" id="GO:0009289">
    <property type="term" value="C:pilus"/>
    <property type="evidence" value="ECO:0007669"/>
    <property type="project" value="InterPro"/>
</dbReference>
<evidence type="ECO:0000313" key="4">
    <source>
        <dbReference type="Proteomes" id="UP000238206"/>
    </source>
</evidence>
<dbReference type="AlphaFoldDB" id="A0A2S8I2H0"/>
<dbReference type="InterPro" id="IPR008966">
    <property type="entry name" value="Adhesion_dom_sf"/>
</dbReference>
<accession>A0A2S8I2H0</accession>
<evidence type="ECO:0000259" key="2">
    <source>
        <dbReference type="Pfam" id="PF00419"/>
    </source>
</evidence>
<dbReference type="Gene3D" id="2.60.40.1090">
    <property type="entry name" value="Fimbrial-type adhesion domain"/>
    <property type="match status" value="1"/>
</dbReference>
<dbReference type="Proteomes" id="UP000238206">
    <property type="component" value="Unassembled WGS sequence"/>
</dbReference>